<protein>
    <submittedName>
        <fullName evidence="6">Ankyrin repeat domain-containing protein</fullName>
    </submittedName>
</protein>
<dbReference type="PROSITE" id="PS50297">
    <property type="entry name" value="ANK_REP_REGION"/>
    <property type="match status" value="2"/>
</dbReference>
<evidence type="ECO:0000313" key="7">
    <source>
        <dbReference type="Proteomes" id="UP001232156"/>
    </source>
</evidence>
<feature type="repeat" description="ANK" evidence="3">
    <location>
        <begin position="135"/>
        <end position="167"/>
    </location>
</feature>
<accession>A0ABU1D5X5</accession>
<dbReference type="Pfam" id="PF12796">
    <property type="entry name" value="Ank_2"/>
    <property type="match status" value="1"/>
</dbReference>
<keyword evidence="7" id="KW-1185">Reference proteome</keyword>
<comment type="caution">
    <text evidence="6">The sequence shown here is derived from an EMBL/GenBank/DDBJ whole genome shotgun (WGS) entry which is preliminary data.</text>
</comment>
<feature type="signal peptide" evidence="5">
    <location>
        <begin position="1"/>
        <end position="37"/>
    </location>
</feature>
<feature type="region of interest" description="Disordered" evidence="4">
    <location>
        <begin position="223"/>
        <end position="264"/>
    </location>
</feature>
<dbReference type="SMART" id="SM00248">
    <property type="entry name" value="ANK"/>
    <property type="match status" value="4"/>
</dbReference>
<keyword evidence="1" id="KW-0677">Repeat</keyword>
<sequence>MSTERRAMLSLHTRRSRLHAAVATGLGALVLCASVHAAPPATWWNDIVNDRVSDVRHNLARGADPNEVDPEGLPSLMLAIRSDSWKVYDALLAHRRIDIEQQNKHGETALMYLALLGETERAHDLIARGAQVNKLGWTPLHYAASKGQTETARMLLDVGAIVNAPAPDGTTPLMMAAYSGNRETVQLLLDAGADATAVNLQKLTASDWARERRHTQLADELDRLADRTQAQREGRLAAEPQKKRAEPASGTSRYFDLDRFERED</sequence>
<gene>
    <name evidence="6" type="ORF">Q8947_07130</name>
</gene>
<dbReference type="PANTHER" id="PTHR24173:SF74">
    <property type="entry name" value="ANKYRIN REPEAT DOMAIN-CONTAINING PROTEIN 16"/>
    <property type="match status" value="1"/>
</dbReference>
<dbReference type="RefSeq" id="WP_347286881.1">
    <property type="nucleotide sequence ID" value="NZ_JAUZQE010000012.1"/>
</dbReference>
<dbReference type="PRINTS" id="PR01415">
    <property type="entry name" value="ANKYRIN"/>
</dbReference>
<evidence type="ECO:0000256" key="5">
    <source>
        <dbReference type="SAM" id="SignalP"/>
    </source>
</evidence>
<reference evidence="6 7" key="1">
    <citation type="submission" date="2023-08" db="EMBL/GenBank/DDBJ databases">
        <title>Alcaligenaceae gen. nov., a novel taxon isolated from the sludge of Yixing Pesticide Factory.</title>
        <authorList>
            <person name="Ruan L."/>
        </authorList>
    </citation>
    <scope>NUCLEOTIDE SEQUENCE [LARGE SCALE GENOMIC DNA]</scope>
    <source>
        <strain evidence="6 7">LG-2</strain>
    </source>
</reference>
<evidence type="ECO:0000256" key="1">
    <source>
        <dbReference type="ARBA" id="ARBA00022737"/>
    </source>
</evidence>
<evidence type="ECO:0000256" key="3">
    <source>
        <dbReference type="PROSITE-ProRule" id="PRU00023"/>
    </source>
</evidence>
<organism evidence="6 7">
    <name type="scientific">Yanghanlia caeni</name>
    <dbReference type="NCBI Taxonomy" id="3064283"/>
    <lineage>
        <taxon>Bacteria</taxon>
        <taxon>Pseudomonadati</taxon>
        <taxon>Pseudomonadota</taxon>
        <taxon>Betaproteobacteria</taxon>
        <taxon>Burkholderiales</taxon>
        <taxon>Alcaligenaceae</taxon>
        <taxon>Yanghanlia</taxon>
    </lineage>
</organism>
<dbReference type="PROSITE" id="PS50088">
    <property type="entry name" value="ANK_REPEAT"/>
    <property type="match status" value="2"/>
</dbReference>
<dbReference type="Gene3D" id="1.25.40.20">
    <property type="entry name" value="Ankyrin repeat-containing domain"/>
    <property type="match status" value="1"/>
</dbReference>
<keyword evidence="5" id="KW-0732">Signal</keyword>
<feature type="compositionally biased region" description="Basic and acidic residues" evidence="4">
    <location>
        <begin position="223"/>
        <end position="246"/>
    </location>
</feature>
<dbReference type="Proteomes" id="UP001232156">
    <property type="component" value="Unassembled WGS sequence"/>
</dbReference>
<dbReference type="SUPFAM" id="SSF48403">
    <property type="entry name" value="Ankyrin repeat"/>
    <property type="match status" value="1"/>
</dbReference>
<proteinExistence type="predicted"/>
<feature type="chain" id="PRO_5045409976" evidence="5">
    <location>
        <begin position="38"/>
        <end position="264"/>
    </location>
</feature>
<dbReference type="InterPro" id="IPR036770">
    <property type="entry name" value="Ankyrin_rpt-contain_sf"/>
</dbReference>
<dbReference type="PANTHER" id="PTHR24173">
    <property type="entry name" value="ANKYRIN REPEAT CONTAINING"/>
    <property type="match status" value="1"/>
</dbReference>
<feature type="repeat" description="ANK" evidence="3">
    <location>
        <begin position="168"/>
        <end position="200"/>
    </location>
</feature>
<dbReference type="InterPro" id="IPR002110">
    <property type="entry name" value="Ankyrin_rpt"/>
</dbReference>
<feature type="compositionally biased region" description="Basic and acidic residues" evidence="4">
    <location>
        <begin position="255"/>
        <end position="264"/>
    </location>
</feature>
<dbReference type="EMBL" id="JAUZQE010000012">
    <property type="protein sequence ID" value="MDR4125757.1"/>
    <property type="molecule type" value="Genomic_DNA"/>
</dbReference>
<evidence type="ECO:0000256" key="4">
    <source>
        <dbReference type="SAM" id="MobiDB-lite"/>
    </source>
</evidence>
<name>A0ABU1D5X5_9BURK</name>
<evidence type="ECO:0000256" key="2">
    <source>
        <dbReference type="ARBA" id="ARBA00023043"/>
    </source>
</evidence>
<keyword evidence="2 3" id="KW-0040">ANK repeat</keyword>
<evidence type="ECO:0000313" key="6">
    <source>
        <dbReference type="EMBL" id="MDR4125757.1"/>
    </source>
</evidence>